<feature type="transmembrane region" description="Helical" evidence="1">
    <location>
        <begin position="97"/>
        <end position="115"/>
    </location>
</feature>
<keyword evidence="1" id="KW-0812">Transmembrane</keyword>
<comment type="caution">
    <text evidence="2">The sequence shown here is derived from an EMBL/GenBank/DDBJ whole genome shotgun (WGS) entry which is preliminary data.</text>
</comment>
<keyword evidence="1" id="KW-1133">Transmembrane helix</keyword>
<dbReference type="OrthoDB" id="1491984at2"/>
<name>A0A5C6RLB4_9BACT</name>
<gene>
    <name evidence="2" type="ORF">FRY97_14100</name>
</gene>
<dbReference type="Proteomes" id="UP000321580">
    <property type="component" value="Unassembled WGS sequence"/>
</dbReference>
<evidence type="ECO:0000256" key="1">
    <source>
        <dbReference type="SAM" id="Phobius"/>
    </source>
</evidence>
<keyword evidence="1" id="KW-0472">Membrane</keyword>
<reference evidence="2 3" key="1">
    <citation type="submission" date="2019-08" db="EMBL/GenBank/DDBJ databases">
        <title>Genome of Phaeodactylibacter luteus.</title>
        <authorList>
            <person name="Bowman J.P."/>
        </authorList>
    </citation>
    <scope>NUCLEOTIDE SEQUENCE [LARGE SCALE GENOMIC DNA]</scope>
    <source>
        <strain evidence="2 3">KCTC 42180</strain>
    </source>
</reference>
<dbReference type="GO" id="GO:0004177">
    <property type="term" value="F:aminopeptidase activity"/>
    <property type="evidence" value="ECO:0007669"/>
    <property type="project" value="TreeGrafter"/>
</dbReference>
<dbReference type="Gene3D" id="1.10.472.150">
    <property type="entry name" value="Glucose-regulated metallo-peptidase M90, N-terminal domain"/>
    <property type="match status" value="1"/>
</dbReference>
<feature type="transmembrane region" description="Helical" evidence="1">
    <location>
        <begin position="74"/>
        <end position="91"/>
    </location>
</feature>
<organism evidence="2 3">
    <name type="scientific">Phaeodactylibacter luteus</name>
    <dbReference type="NCBI Taxonomy" id="1564516"/>
    <lineage>
        <taxon>Bacteria</taxon>
        <taxon>Pseudomonadati</taxon>
        <taxon>Bacteroidota</taxon>
        <taxon>Saprospiria</taxon>
        <taxon>Saprospirales</taxon>
        <taxon>Haliscomenobacteraceae</taxon>
        <taxon>Phaeodactylibacter</taxon>
    </lineage>
</organism>
<evidence type="ECO:0000313" key="2">
    <source>
        <dbReference type="EMBL" id="TXB62410.1"/>
    </source>
</evidence>
<dbReference type="EMBL" id="VOOR01000030">
    <property type="protein sequence ID" value="TXB62410.1"/>
    <property type="molecule type" value="Genomic_DNA"/>
</dbReference>
<keyword evidence="3" id="KW-1185">Reference proteome</keyword>
<sequence>MPASSASNRRSIGISRQFIGFGVCNTCGAAPNVDLKLTIFRKTWKRNVTDLRYRALLKRYFSFTNDVFNMPARILAAPFIIGALLFLFLTWEVDGRYSWWIIPWVIALAVVFTLSPQINWWWYQRYPPDLNTGLRKMLERFSPYYQRLSKEEQLRFRQRMALYQEANDFMGKGIEDVPADLKAVAAACAVQLTFGKEDFLLSPFEHIIFFPQPFPSPQYPENYHASEIYEEDGAVLFSAEQLMKGFLEPGAYYNIGLHEYAKAFERVDAQQEFPPLGEGHWEELEQISGFSYPAIQQWINLDPIPLRPVSITLFFTFPDRFREVCPKLYAAYARIFNQSPAVGEVLNA</sequence>
<proteinExistence type="predicted"/>
<dbReference type="GO" id="GO:0005829">
    <property type="term" value="C:cytosol"/>
    <property type="evidence" value="ECO:0007669"/>
    <property type="project" value="TreeGrafter"/>
</dbReference>
<protein>
    <submittedName>
        <fullName evidence="2">Zinc-dependent peptidase</fullName>
    </submittedName>
</protein>
<dbReference type="AlphaFoldDB" id="A0A5C6RLB4"/>
<dbReference type="PANTHER" id="PTHR30164">
    <property type="entry name" value="MTFA PEPTIDASE"/>
    <property type="match status" value="1"/>
</dbReference>
<dbReference type="Pfam" id="PF06167">
    <property type="entry name" value="Peptidase_M90"/>
    <property type="match status" value="1"/>
</dbReference>
<evidence type="ECO:0000313" key="3">
    <source>
        <dbReference type="Proteomes" id="UP000321580"/>
    </source>
</evidence>
<dbReference type="PANTHER" id="PTHR30164:SF2">
    <property type="entry name" value="PROTEIN MTFA"/>
    <property type="match status" value="1"/>
</dbReference>
<dbReference type="InterPro" id="IPR042252">
    <property type="entry name" value="MtfA_N"/>
</dbReference>
<dbReference type="InterPro" id="IPR010384">
    <property type="entry name" value="MtfA_fam"/>
</dbReference>
<accession>A0A5C6RLB4</accession>